<feature type="region of interest" description="Disordered" evidence="1">
    <location>
        <begin position="1"/>
        <end position="22"/>
    </location>
</feature>
<sequence length="101" mass="10980">DEQQSYEDQIVTDSVSASNSDTGVGLSVTGFRAIPLSISQTSREMIHLATKMSDVENQNFGKTHSNADSNHDVFKDSTITSTESLKFDSVLDCGNECQSEN</sequence>
<feature type="non-terminal residue" evidence="2">
    <location>
        <position position="101"/>
    </location>
</feature>
<evidence type="ECO:0000256" key="1">
    <source>
        <dbReference type="SAM" id="MobiDB-lite"/>
    </source>
</evidence>
<accession>A0A0B6ZG49</accession>
<feature type="non-terminal residue" evidence="2">
    <location>
        <position position="1"/>
    </location>
</feature>
<dbReference type="AlphaFoldDB" id="A0A0B6ZG49"/>
<gene>
    <name evidence="2" type="primary">ORF62853</name>
</gene>
<proteinExistence type="predicted"/>
<organism evidence="2">
    <name type="scientific">Arion vulgaris</name>
    <dbReference type="NCBI Taxonomy" id="1028688"/>
    <lineage>
        <taxon>Eukaryota</taxon>
        <taxon>Metazoa</taxon>
        <taxon>Spiralia</taxon>
        <taxon>Lophotrochozoa</taxon>
        <taxon>Mollusca</taxon>
        <taxon>Gastropoda</taxon>
        <taxon>Heterobranchia</taxon>
        <taxon>Euthyneura</taxon>
        <taxon>Panpulmonata</taxon>
        <taxon>Eupulmonata</taxon>
        <taxon>Stylommatophora</taxon>
        <taxon>Helicina</taxon>
        <taxon>Arionoidea</taxon>
        <taxon>Arionidae</taxon>
        <taxon>Arion</taxon>
    </lineage>
</organism>
<reference evidence="2" key="1">
    <citation type="submission" date="2014-12" db="EMBL/GenBank/DDBJ databases">
        <title>Insight into the proteome of Arion vulgaris.</title>
        <authorList>
            <person name="Aradska J."/>
            <person name="Bulat T."/>
            <person name="Smidak R."/>
            <person name="Sarate P."/>
            <person name="Gangsoo J."/>
            <person name="Sialana F."/>
            <person name="Bilban M."/>
            <person name="Lubec G."/>
        </authorList>
    </citation>
    <scope>NUCLEOTIDE SEQUENCE</scope>
    <source>
        <tissue evidence="2">Skin</tissue>
    </source>
</reference>
<dbReference type="EMBL" id="HACG01020638">
    <property type="protein sequence ID" value="CEK67503.1"/>
    <property type="molecule type" value="Transcribed_RNA"/>
</dbReference>
<name>A0A0B6ZG49_9EUPU</name>
<evidence type="ECO:0000313" key="2">
    <source>
        <dbReference type="EMBL" id="CEK67503.1"/>
    </source>
</evidence>
<feature type="compositionally biased region" description="Polar residues" evidence="1">
    <location>
        <begin position="11"/>
        <end position="22"/>
    </location>
</feature>
<protein>
    <submittedName>
        <fullName evidence="2">Uncharacterized protein</fullName>
    </submittedName>
</protein>